<reference evidence="1 2" key="1">
    <citation type="submission" date="2020-08" db="EMBL/GenBank/DDBJ databases">
        <title>Genome public.</title>
        <authorList>
            <person name="Liu C."/>
            <person name="Sun Q."/>
        </authorList>
    </citation>
    <scope>NUCLEOTIDE SEQUENCE [LARGE SCALE GENOMIC DNA]</scope>
    <source>
        <strain evidence="1 2">BX4</strain>
    </source>
</reference>
<keyword evidence="2" id="KW-1185">Reference proteome</keyword>
<evidence type="ECO:0000313" key="1">
    <source>
        <dbReference type="EMBL" id="MBC5667322.1"/>
    </source>
</evidence>
<protein>
    <submittedName>
        <fullName evidence="1">Uncharacterized protein</fullName>
    </submittedName>
</protein>
<name>A0ABR7F127_9FIRM</name>
<dbReference type="RefSeq" id="WP_186840107.1">
    <property type="nucleotide sequence ID" value="NZ_JACOOZ010000003.1"/>
</dbReference>
<sequence length="128" mass="15133">MVKPQFCVQELISTEYMDKRVLILYPYELSNEPILKDNIPKMTKVIREYIKESEMYRKCVDTIPNLIWDSQKLSMQNEADEHQRKADELADKMNEGISPYVWYVKGSFNGEIGGFHYNVDNIVYLDKN</sequence>
<proteinExistence type="predicted"/>
<accession>A0ABR7F127</accession>
<organism evidence="1 2">
    <name type="scientific">Eubacterium segne</name>
    <dbReference type="NCBI Taxonomy" id="2763045"/>
    <lineage>
        <taxon>Bacteria</taxon>
        <taxon>Bacillati</taxon>
        <taxon>Bacillota</taxon>
        <taxon>Clostridia</taxon>
        <taxon>Eubacteriales</taxon>
        <taxon>Eubacteriaceae</taxon>
        <taxon>Eubacterium</taxon>
    </lineage>
</organism>
<dbReference type="Proteomes" id="UP000597877">
    <property type="component" value="Unassembled WGS sequence"/>
</dbReference>
<gene>
    <name evidence="1" type="ORF">H8S00_04890</name>
</gene>
<comment type="caution">
    <text evidence="1">The sequence shown here is derived from an EMBL/GenBank/DDBJ whole genome shotgun (WGS) entry which is preliminary data.</text>
</comment>
<evidence type="ECO:0000313" key="2">
    <source>
        <dbReference type="Proteomes" id="UP000597877"/>
    </source>
</evidence>
<dbReference type="EMBL" id="JACOOZ010000003">
    <property type="protein sequence ID" value="MBC5667322.1"/>
    <property type="molecule type" value="Genomic_DNA"/>
</dbReference>